<dbReference type="PANTHER" id="PTHR33744:SF1">
    <property type="entry name" value="DNA-BINDING TRANSCRIPTIONAL ACTIVATOR ADER"/>
    <property type="match status" value="1"/>
</dbReference>
<dbReference type="InterPro" id="IPR042070">
    <property type="entry name" value="PucR_C-HTH_sf"/>
</dbReference>
<evidence type="ECO:0000313" key="6">
    <source>
        <dbReference type="Proteomes" id="UP000070539"/>
    </source>
</evidence>
<accession>A0A136WD50</accession>
<organism evidence="5 6">
    <name type="scientific">Anaerotignum neopropionicum</name>
    <dbReference type="NCBI Taxonomy" id="36847"/>
    <lineage>
        <taxon>Bacteria</taxon>
        <taxon>Bacillati</taxon>
        <taxon>Bacillota</taxon>
        <taxon>Clostridia</taxon>
        <taxon>Lachnospirales</taxon>
        <taxon>Anaerotignaceae</taxon>
        <taxon>Anaerotignum</taxon>
    </lineage>
</organism>
<sequence length="394" mass="45629">MNITVNKILELNEWADAKVVAGQKGGNRSVTWCNVVDMEKPWKWINPGELIFLSGIGLTDKEGDLCHLLTKMHVLKAGALVVQIGYYIKEIPPRVLLMASEYEIPVISIPVESKIPALTYQICQMLFQKEEQLDTPQGLMKELMYLKYDETLDSKLKFYGYNPQGYYVALALESDQKVKAVELPELNAAILKLFSEYFEIKPHNFLYLQEDSVFLVLIPLHMVPDYKTKLIHALRQIMKKLQNQYNITFCVGVSDVFGKPAFIKNSCNKAKESLNMLHACKKTNDIRFFEDMGVYSLFFRVNQKEELDNILELTLGRLLKHDEEHQTDLVHILDTYLSEDCNILRTSELLFAHRNTIKYKIAKIQEILLCDLKDVNTCFNIRLAYKIKRFLEID</sequence>
<dbReference type="Pfam" id="PF17853">
    <property type="entry name" value="GGDEF_2"/>
    <property type="match status" value="1"/>
</dbReference>
<evidence type="ECO:0000313" key="5">
    <source>
        <dbReference type="EMBL" id="KXL52416.1"/>
    </source>
</evidence>
<keyword evidence="6" id="KW-1185">Reference proteome</keyword>
<reference evidence="5 6" key="1">
    <citation type="submission" date="2016-01" db="EMBL/GenBank/DDBJ databases">
        <title>Genome sequence of Clostridium neopropionicum X4, DSM-3847.</title>
        <authorList>
            <person name="Poehlein A."/>
            <person name="Beck M.H."/>
            <person name="Bengelsdorf F.R."/>
            <person name="Daniel R."/>
            <person name="Duerre P."/>
        </authorList>
    </citation>
    <scope>NUCLEOTIDE SEQUENCE [LARGE SCALE GENOMIC DNA]</scope>
    <source>
        <strain evidence="5 6">DSM-3847</strain>
    </source>
</reference>
<dbReference type="EMBL" id="LRVM01000007">
    <property type="protein sequence ID" value="KXL52416.1"/>
    <property type="molecule type" value="Genomic_DNA"/>
</dbReference>
<gene>
    <name evidence="5" type="primary">pucR</name>
    <name evidence="5" type="ORF">CLNEO_21120</name>
</gene>
<dbReference type="Pfam" id="PF13556">
    <property type="entry name" value="HTH_30"/>
    <property type="match status" value="1"/>
</dbReference>
<evidence type="ECO:0000259" key="4">
    <source>
        <dbReference type="Pfam" id="PF17853"/>
    </source>
</evidence>
<dbReference type="InterPro" id="IPR051448">
    <property type="entry name" value="CdaR-like_regulators"/>
</dbReference>
<dbReference type="Proteomes" id="UP000070539">
    <property type="component" value="Unassembled WGS sequence"/>
</dbReference>
<feature type="domain" description="Purine catabolism PurC-like" evidence="2">
    <location>
        <begin position="8"/>
        <end position="126"/>
    </location>
</feature>
<dbReference type="RefSeq" id="WP_066088597.1">
    <property type="nucleotide sequence ID" value="NZ_LRVM01000007.1"/>
</dbReference>
<feature type="domain" description="PucR C-terminal helix-turn-helix" evidence="3">
    <location>
        <begin position="329"/>
        <end position="387"/>
    </location>
</feature>
<protein>
    <submittedName>
        <fullName evidence="5">Purine catabolism regulatory protein</fullName>
    </submittedName>
</protein>
<comment type="caution">
    <text evidence="5">The sequence shown here is derived from an EMBL/GenBank/DDBJ whole genome shotgun (WGS) entry which is preliminary data.</text>
</comment>
<proteinExistence type="inferred from homology"/>
<dbReference type="InterPro" id="IPR012914">
    <property type="entry name" value="PucR_dom"/>
</dbReference>
<dbReference type="Pfam" id="PF07905">
    <property type="entry name" value="PucR"/>
    <property type="match status" value="1"/>
</dbReference>
<dbReference type="OrthoDB" id="143422at2"/>
<evidence type="ECO:0000259" key="2">
    <source>
        <dbReference type="Pfam" id="PF07905"/>
    </source>
</evidence>
<dbReference type="Gene3D" id="1.10.10.2840">
    <property type="entry name" value="PucR C-terminal helix-turn-helix domain"/>
    <property type="match status" value="1"/>
</dbReference>
<dbReference type="STRING" id="36847.CLNEO_21120"/>
<evidence type="ECO:0000259" key="3">
    <source>
        <dbReference type="Pfam" id="PF13556"/>
    </source>
</evidence>
<comment type="similarity">
    <text evidence="1">Belongs to the CdaR family.</text>
</comment>
<name>A0A136WD50_9FIRM</name>
<dbReference type="InterPro" id="IPR041522">
    <property type="entry name" value="CdaR_GGDEF"/>
</dbReference>
<dbReference type="InterPro" id="IPR025736">
    <property type="entry name" value="PucR_C-HTH_dom"/>
</dbReference>
<evidence type="ECO:0000256" key="1">
    <source>
        <dbReference type="ARBA" id="ARBA00006754"/>
    </source>
</evidence>
<dbReference type="PANTHER" id="PTHR33744">
    <property type="entry name" value="CARBOHYDRATE DIACID REGULATOR"/>
    <property type="match status" value="1"/>
</dbReference>
<feature type="domain" description="CdaR GGDEF-like" evidence="4">
    <location>
        <begin position="149"/>
        <end position="275"/>
    </location>
</feature>
<dbReference type="AlphaFoldDB" id="A0A136WD50"/>